<dbReference type="OMA" id="ISPAYWI"/>
<dbReference type="EMBL" id="GL833134">
    <property type="protein sequence ID" value="EGB06514.1"/>
    <property type="molecule type" value="Genomic_DNA"/>
</dbReference>
<feature type="chain" id="PRO_5003260970" evidence="8">
    <location>
        <begin position="30"/>
        <end position="220"/>
    </location>
</feature>
<dbReference type="InterPro" id="IPR001344">
    <property type="entry name" value="Chloro_AB-bd_pln"/>
</dbReference>
<dbReference type="AlphaFoldDB" id="F0YE93"/>
<evidence type="ECO:0000256" key="2">
    <source>
        <dbReference type="ARBA" id="ARBA00004229"/>
    </source>
</evidence>
<accession>F0YE93</accession>
<dbReference type="GO" id="GO:0016168">
    <property type="term" value="F:chlorophyll binding"/>
    <property type="evidence" value="ECO:0007669"/>
    <property type="project" value="UniProtKB-KW"/>
</dbReference>
<evidence type="ECO:0000256" key="4">
    <source>
        <dbReference type="ARBA" id="ARBA00022528"/>
    </source>
</evidence>
<dbReference type="KEGG" id="aaf:AURANDRAFT_77835"/>
<feature type="binding site" evidence="7">
    <location>
        <position position="69"/>
    </location>
    <ligand>
        <name>chlorophyll a</name>
        <dbReference type="ChEBI" id="CHEBI:58416"/>
        <label>1</label>
    </ligand>
</feature>
<feature type="binding site" evidence="7">
    <location>
        <position position="72"/>
    </location>
    <ligand>
        <name>chlorophyll a</name>
        <dbReference type="ChEBI" id="CHEBI:58416"/>
        <label>1</label>
    </ligand>
</feature>
<evidence type="ECO:0000256" key="1">
    <source>
        <dbReference type="ARBA" id="ARBA00004022"/>
    </source>
</evidence>
<organism evidence="10">
    <name type="scientific">Aureococcus anophagefferens</name>
    <name type="common">Harmful bloom alga</name>
    <dbReference type="NCBI Taxonomy" id="44056"/>
    <lineage>
        <taxon>Eukaryota</taxon>
        <taxon>Sar</taxon>
        <taxon>Stramenopiles</taxon>
        <taxon>Ochrophyta</taxon>
        <taxon>Pelagophyceae</taxon>
        <taxon>Pelagomonadales</taxon>
        <taxon>Pelagomonadaceae</taxon>
        <taxon>Aureococcus</taxon>
    </lineage>
</organism>
<comment type="subcellular location">
    <subcellularLocation>
        <location evidence="2">Plastid</location>
        <location evidence="2">Chloroplast</location>
    </subcellularLocation>
</comment>
<dbReference type="GO" id="GO:0009765">
    <property type="term" value="P:photosynthesis, light harvesting"/>
    <property type="evidence" value="ECO:0007669"/>
    <property type="project" value="InterPro"/>
</dbReference>
<keyword evidence="8" id="KW-0732">Signal</keyword>
<dbReference type="SUPFAM" id="SSF103511">
    <property type="entry name" value="Chlorophyll a-b binding protein"/>
    <property type="match status" value="1"/>
</dbReference>
<proteinExistence type="inferred from homology"/>
<dbReference type="Gene3D" id="1.10.3460.10">
    <property type="entry name" value="Chlorophyll a/b binding protein domain"/>
    <property type="match status" value="1"/>
</dbReference>
<feature type="binding site" evidence="7">
    <location>
        <position position="184"/>
    </location>
    <ligand>
        <name>chlorophyll a</name>
        <dbReference type="ChEBI" id="CHEBI:58416"/>
        <label>1</label>
    </ligand>
</feature>
<feature type="binding site" description="axial binding residue" evidence="7">
    <location>
        <position position="145"/>
    </location>
    <ligand>
        <name>chlorophyll b</name>
        <dbReference type="ChEBI" id="CHEBI:61721"/>
        <label>1</label>
    </ligand>
    <ligandPart>
        <name>Mg</name>
        <dbReference type="ChEBI" id="CHEBI:25107"/>
    </ligandPart>
</feature>
<dbReference type="eggNOG" id="ENOG502S4NG">
    <property type="taxonomic scope" value="Eukaryota"/>
</dbReference>
<dbReference type="Pfam" id="PF00504">
    <property type="entry name" value="Chloroa_b-bind"/>
    <property type="match status" value="1"/>
</dbReference>
<evidence type="ECO:0000313" key="9">
    <source>
        <dbReference type="EMBL" id="EGB06514.1"/>
    </source>
</evidence>
<evidence type="ECO:0000256" key="7">
    <source>
        <dbReference type="PIRSR" id="PIRSR601344-1"/>
    </source>
</evidence>
<keyword evidence="5" id="KW-0602">Photosynthesis</keyword>
<keyword evidence="6" id="KW-0934">Plastid</keyword>
<feature type="binding site" evidence="7">
    <location>
        <position position="179"/>
    </location>
    <ligand>
        <name>chlorophyll a</name>
        <dbReference type="ChEBI" id="CHEBI:58416"/>
        <label>1</label>
    </ligand>
</feature>
<dbReference type="InParanoid" id="F0YE93"/>
<name>F0YE93_AURAN</name>
<evidence type="ECO:0000256" key="5">
    <source>
        <dbReference type="ARBA" id="ARBA00022531"/>
    </source>
</evidence>
<feature type="binding site" evidence="7">
    <location>
        <position position="196"/>
    </location>
    <ligand>
        <name>chlorophyll a</name>
        <dbReference type="ChEBI" id="CHEBI:58416"/>
        <label>1</label>
    </ligand>
</feature>
<evidence type="ECO:0000256" key="8">
    <source>
        <dbReference type="SAM" id="SignalP"/>
    </source>
</evidence>
<dbReference type="RefSeq" id="XP_009038693.1">
    <property type="nucleotide sequence ID" value="XM_009040445.1"/>
</dbReference>
<dbReference type="GeneID" id="20229044"/>
<keyword evidence="4" id="KW-0150">Chloroplast</keyword>
<dbReference type="Proteomes" id="UP000002729">
    <property type="component" value="Unassembled WGS sequence"/>
</dbReference>
<dbReference type="InterPro" id="IPR022796">
    <property type="entry name" value="Chloroa_b-bind"/>
</dbReference>
<keyword evidence="7" id="KW-0148">Chlorophyll</keyword>
<feature type="binding site" description="axial binding residue" evidence="7">
    <location>
        <position position="139"/>
    </location>
    <ligand>
        <name>chlorophyll b</name>
        <dbReference type="ChEBI" id="CHEBI:61721"/>
        <label>1</label>
    </ligand>
    <ligandPart>
        <name>Mg</name>
        <dbReference type="ChEBI" id="CHEBI:25107"/>
    </ligandPart>
</feature>
<feature type="signal peptide" evidence="8">
    <location>
        <begin position="1"/>
        <end position="29"/>
    </location>
</feature>
<comment type="function">
    <text evidence="1">The light-harvesting complex (LHC) functions as a light receptor, it captures and delivers excitation energy to photosystems with which it is closely associated. Energy is transferred from the carotenoid and chlorophyll C (or B) to chlorophyll A and the photosynthetic reaction centers where it is used to synthesize ATP and reducing power.</text>
</comment>
<gene>
    <name evidence="9" type="primary">LHC48</name>
    <name evidence="9" type="ORF">AURANDRAFT_77835</name>
</gene>
<keyword evidence="7" id="KW-0157">Chromophore</keyword>
<comment type="similarity">
    <text evidence="3">Belongs to the fucoxanthin chlorophyll protein family.</text>
</comment>
<dbReference type="OrthoDB" id="423598at2759"/>
<keyword evidence="10" id="KW-1185">Reference proteome</keyword>
<evidence type="ECO:0000256" key="3">
    <source>
        <dbReference type="ARBA" id="ARBA00005933"/>
    </source>
</evidence>
<feature type="binding site" description="axial binding residue" evidence="7">
    <location>
        <position position="74"/>
    </location>
    <ligand>
        <name>chlorophyll b</name>
        <dbReference type="ChEBI" id="CHEBI:61721"/>
        <label>1</label>
    </ligand>
    <ligandPart>
        <name>Mg</name>
        <dbReference type="ChEBI" id="CHEBI:25107"/>
    </ligandPart>
</feature>
<sequence>MRSTSSAALLLTLAPAGAILMSAPRKSEALPWLDAPTEPWYGEMAGDCGFDPLGLAASPALLTYYREAELKHARLAMLAAIGWPASELWDDGLSGLVGADPLLTPLGGGCAAPSILNGGLNNVSPLFWGAALGVGAAFEAYSIQLRFSEDALAPGDLKFDPLGMMPTERSRRKRMELAEVKHGRIAMLAVVGYAAQEYMLGSTVVQHSDGFFTPFWSHFF</sequence>
<evidence type="ECO:0000256" key="6">
    <source>
        <dbReference type="ARBA" id="ARBA00022640"/>
    </source>
</evidence>
<protein>
    <submittedName>
        <fullName evidence="9">Putative plastid light harvesting protein isoform 48</fullName>
    </submittedName>
</protein>
<evidence type="ECO:0000313" key="10">
    <source>
        <dbReference type="Proteomes" id="UP000002729"/>
    </source>
</evidence>
<dbReference type="GO" id="GO:0016020">
    <property type="term" value="C:membrane"/>
    <property type="evidence" value="ECO:0007669"/>
    <property type="project" value="InterPro"/>
</dbReference>
<reference evidence="9 10" key="1">
    <citation type="journal article" date="2011" name="Proc. Natl. Acad. Sci. U.S.A.">
        <title>Niche of harmful alga Aureococcus anophagefferens revealed through ecogenomics.</title>
        <authorList>
            <person name="Gobler C.J."/>
            <person name="Berry D.L."/>
            <person name="Dyhrman S.T."/>
            <person name="Wilhelm S.W."/>
            <person name="Salamov A."/>
            <person name="Lobanov A.V."/>
            <person name="Zhang Y."/>
            <person name="Collier J.L."/>
            <person name="Wurch L.L."/>
            <person name="Kustka A.B."/>
            <person name="Dill B.D."/>
            <person name="Shah M."/>
            <person name="VerBerkmoes N.C."/>
            <person name="Kuo A."/>
            <person name="Terry A."/>
            <person name="Pangilinan J."/>
            <person name="Lindquist E.A."/>
            <person name="Lucas S."/>
            <person name="Paulsen I.T."/>
            <person name="Hattenrath-Lehmann T.K."/>
            <person name="Talmage S.C."/>
            <person name="Walker E.A."/>
            <person name="Koch F."/>
            <person name="Burson A.M."/>
            <person name="Marcoval M.A."/>
            <person name="Tang Y.Z."/>
            <person name="Lecleir G.R."/>
            <person name="Coyne K.J."/>
            <person name="Berg G.M."/>
            <person name="Bertrand E.M."/>
            <person name="Saito M.A."/>
            <person name="Gladyshev V.N."/>
            <person name="Grigoriev I.V."/>
        </authorList>
    </citation>
    <scope>NUCLEOTIDE SEQUENCE [LARGE SCALE GENOMIC DNA]</scope>
    <source>
        <strain evidence="10">CCMP 1984</strain>
    </source>
</reference>
<dbReference type="GO" id="GO:0009507">
    <property type="term" value="C:chloroplast"/>
    <property type="evidence" value="ECO:0007669"/>
    <property type="project" value="UniProtKB-SubCell"/>
</dbReference>
<dbReference type="PANTHER" id="PTHR21649">
    <property type="entry name" value="CHLOROPHYLL A/B BINDING PROTEIN"/>
    <property type="match status" value="1"/>
</dbReference>